<feature type="transmembrane region" description="Helical" evidence="8">
    <location>
        <begin position="382"/>
        <end position="407"/>
    </location>
</feature>
<dbReference type="Proteomes" id="UP000701702">
    <property type="component" value="Unassembled WGS sequence"/>
</dbReference>
<dbReference type="Pfam" id="PF02417">
    <property type="entry name" value="Chromate_transp"/>
    <property type="match status" value="2"/>
</dbReference>
<dbReference type="InterPro" id="IPR003370">
    <property type="entry name" value="Chromate_transpt"/>
</dbReference>
<evidence type="ECO:0000256" key="8">
    <source>
        <dbReference type="SAM" id="Phobius"/>
    </source>
</evidence>
<dbReference type="NCBIfam" id="TIGR00937">
    <property type="entry name" value="2A51"/>
    <property type="match status" value="1"/>
</dbReference>
<evidence type="ECO:0000256" key="1">
    <source>
        <dbReference type="ARBA" id="ARBA00004651"/>
    </source>
</evidence>
<evidence type="ECO:0000313" key="9">
    <source>
        <dbReference type="EMBL" id="CAG9183012.1"/>
    </source>
</evidence>
<dbReference type="EMBL" id="CAJZAF010000033">
    <property type="protein sequence ID" value="CAG9183012.1"/>
    <property type="molecule type" value="Genomic_DNA"/>
</dbReference>
<keyword evidence="10" id="KW-1185">Reference proteome</keyword>
<keyword evidence="6 8" id="KW-0472">Membrane</keyword>
<feature type="transmembrane region" description="Helical" evidence="8">
    <location>
        <begin position="163"/>
        <end position="195"/>
    </location>
</feature>
<proteinExistence type="inferred from homology"/>
<feature type="transmembrane region" description="Helical" evidence="8">
    <location>
        <begin position="349"/>
        <end position="370"/>
    </location>
</feature>
<sequence length="413" mass="42979">MAATPRNPMTQPDAADDSDTHDRGVLSVFLVFLRLGLTSFGGPVAHLGYFRDEFVTRRRWLSERAYADLVGLCQFLPGPASSQVGLALGMSRAGYAGALAAWTGFTLPSALAMILLAQGLAAWGANVPPGLLHGLKLVAVAVVAQAFWGMARNLCPDTLRVTIMAIAMCLAVAVPGPWIQVAVIAATAIAGLMLIRTETAPVHDPLPMPVTHRAGLAALVLFAVLMAGLPLLARHAGAGPVPMFDAFFRAGALVFGGGHVVLPLLDAAVIPTGWVSRDAFLAGYGVVQAMPGPLFTFAAFLGAAMQIEPTGWAGGLLCLVAIFLPGMLLVIGVLPFWESLRRSRRAQAALAGVNAGVVGLLLAALYQPVWTSAVHAPRDFGMAVVALVALMWWRLPPWLVVAVAAVAGGAAGL</sequence>
<evidence type="ECO:0000256" key="4">
    <source>
        <dbReference type="ARBA" id="ARBA00022692"/>
    </source>
</evidence>
<gene>
    <name evidence="9" type="primary">srpC</name>
    <name evidence="9" type="ORF">LMG23994_05041</name>
</gene>
<protein>
    <submittedName>
        <fullName evidence="9">Chromate transport protein</fullName>
    </submittedName>
</protein>
<keyword evidence="3" id="KW-1003">Cell membrane</keyword>
<evidence type="ECO:0000256" key="2">
    <source>
        <dbReference type="ARBA" id="ARBA00005262"/>
    </source>
</evidence>
<evidence type="ECO:0000313" key="10">
    <source>
        <dbReference type="Proteomes" id="UP000701702"/>
    </source>
</evidence>
<comment type="subcellular location">
    <subcellularLocation>
        <location evidence="1">Cell membrane</location>
        <topology evidence="1">Multi-pass membrane protein</topology>
    </subcellularLocation>
</comment>
<evidence type="ECO:0000256" key="6">
    <source>
        <dbReference type="ARBA" id="ARBA00023136"/>
    </source>
</evidence>
<evidence type="ECO:0000256" key="3">
    <source>
        <dbReference type="ARBA" id="ARBA00022475"/>
    </source>
</evidence>
<dbReference type="PANTHER" id="PTHR33567">
    <property type="entry name" value="CHROMATE ION TRANSPORTER (EUROFUNG)"/>
    <property type="match status" value="1"/>
</dbReference>
<keyword evidence="4 8" id="KW-0812">Transmembrane</keyword>
<feature type="transmembrane region" description="Helical" evidence="8">
    <location>
        <begin position="215"/>
        <end position="234"/>
    </location>
</feature>
<accession>A0ABM8XRQ6</accession>
<comment type="caution">
    <text evidence="9">The sequence shown here is derived from an EMBL/GenBank/DDBJ whole genome shotgun (WGS) entry which is preliminary data.</text>
</comment>
<reference evidence="9 10" key="1">
    <citation type="submission" date="2021-08" db="EMBL/GenBank/DDBJ databases">
        <authorList>
            <person name="Peeters C."/>
        </authorList>
    </citation>
    <scope>NUCLEOTIDE SEQUENCE [LARGE SCALE GENOMIC DNA]</scope>
    <source>
        <strain evidence="9 10">LMG 23994</strain>
    </source>
</reference>
<organism evidence="9 10">
    <name type="scientific">Cupriavidus pinatubonensis</name>
    <dbReference type="NCBI Taxonomy" id="248026"/>
    <lineage>
        <taxon>Bacteria</taxon>
        <taxon>Pseudomonadati</taxon>
        <taxon>Pseudomonadota</taxon>
        <taxon>Betaproteobacteria</taxon>
        <taxon>Burkholderiales</taxon>
        <taxon>Burkholderiaceae</taxon>
        <taxon>Cupriavidus</taxon>
    </lineage>
</organism>
<dbReference type="InterPro" id="IPR014047">
    <property type="entry name" value="Chr_Tranpt_l_chain"/>
</dbReference>
<feature type="transmembrane region" description="Helical" evidence="8">
    <location>
        <begin position="25"/>
        <end position="50"/>
    </location>
</feature>
<feature type="transmembrane region" description="Helical" evidence="8">
    <location>
        <begin position="316"/>
        <end position="337"/>
    </location>
</feature>
<dbReference type="RefSeq" id="WP_396022906.1">
    <property type="nucleotide sequence ID" value="NZ_CAJZAF010000033.1"/>
</dbReference>
<feature type="transmembrane region" description="Helical" evidence="8">
    <location>
        <begin position="131"/>
        <end position="151"/>
    </location>
</feature>
<dbReference type="PANTHER" id="PTHR33567:SF3">
    <property type="entry name" value="CHROMATE ION TRANSPORTER (EUROFUNG)"/>
    <property type="match status" value="1"/>
</dbReference>
<evidence type="ECO:0000256" key="5">
    <source>
        <dbReference type="ARBA" id="ARBA00022989"/>
    </source>
</evidence>
<name>A0ABM8XRQ6_9BURK</name>
<feature type="transmembrane region" description="Helical" evidence="8">
    <location>
        <begin position="99"/>
        <end position="125"/>
    </location>
</feature>
<feature type="region of interest" description="Disordered" evidence="7">
    <location>
        <begin position="1"/>
        <end position="20"/>
    </location>
</feature>
<feature type="transmembrane region" description="Helical" evidence="8">
    <location>
        <begin position="246"/>
        <end position="270"/>
    </location>
</feature>
<keyword evidence="5 8" id="KW-1133">Transmembrane helix</keyword>
<dbReference type="PIRSF" id="PIRSF004810">
    <property type="entry name" value="ChrA"/>
    <property type="match status" value="1"/>
</dbReference>
<feature type="transmembrane region" description="Helical" evidence="8">
    <location>
        <begin position="282"/>
        <end position="304"/>
    </location>
</feature>
<evidence type="ECO:0000256" key="7">
    <source>
        <dbReference type="SAM" id="MobiDB-lite"/>
    </source>
</evidence>
<comment type="similarity">
    <text evidence="2">Belongs to the chromate ion transporter (CHR) (TC 2.A.51) family.</text>
</comment>